<evidence type="ECO:0000313" key="2">
    <source>
        <dbReference type="Proteomes" id="UP000410492"/>
    </source>
</evidence>
<keyword evidence="2" id="KW-1185">Reference proteome</keyword>
<name>A0A653C6B3_CALMS</name>
<organism evidence="1 2">
    <name type="scientific">Callosobruchus maculatus</name>
    <name type="common">Southern cowpea weevil</name>
    <name type="synonym">Pulse bruchid</name>
    <dbReference type="NCBI Taxonomy" id="64391"/>
    <lineage>
        <taxon>Eukaryota</taxon>
        <taxon>Metazoa</taxon>
        <taxon>Ecdysozoa</taxon>
        <taxon>Arthropoda</taxon>
        <taxon>Hexapoda</taxon>
        <taxon>Insecta</taxon>
        <taxon>Pterygota</taxon>
        <taxon>Neoptera</taxon>
        <taxon>Endopterygota</taxon>
        <taxon>Coleoptera</taxon>
        <taxon>Polyphaga</taxon>
        <taxon>Cucujiformia</taxon>
        <taxon>Chrysomeloidea</taxon>
        <taxon>Chrysomelidae</taxon>
        <taxon>Bruchinae</taxon>
        <taxon>Bruchini</taxon>
        <taxon>Callosobruchus</taxon>
    </lineage>
</organism>
<proteinExistence type="predicted"/>
<gene>
    <name evidence="1" type="ORF">CALMAC_LOCUS6591</name>
</gene>
<dbReference type="AlphaFoldDB" id="A0A653C6B3"/>
<sequence length="43" mass="5312">MNLQYVKSNLQFTMEPRAKYNYMRRKNIEKFDWLGKPRVNSTD</sequence>
<protein>
    <submittedName>
        <fullName evidence="1">Uncharacterized protein</fullName>
    </submittedName>
</protein>
<accession>A0A653C6B3</accession>
<evidence type="ECO:0000313" key="1">
    <source>
        <dbReference type="EMBL" id="VEN43451.1"/>
    </source>
</evidence>
<dbReference type="Proteomes" id="UP000410492">
    <property type="component" value="Unassembled WGS sequence"/>
</dbReference>
<dbReference type="EMBL" id="CAACVG010007066">
    <property type="protein sequence ID" value="VEN43451.1"/>
    <property type="molecule type" value="Genomic_DNA"/>
</dbReference>
<reference evidence="1 2" key="1">
    <citation type="submission" date="2019-01" db="EMBL/GenBank/DDBJ databases">
        <authorList>
            <person name="Sayadi A."/>
        </authorList>
    </citation>
    <scope>NUCLEOTIDE SEQUENCE [LARGE SCALE GENOMIC DNA]</scope>
</reference>